<protein>
    <submittedName>
        <fullName evidence="10">Methylation site containing protein</fullName>
    </submittedName>
</protein>
<dbReference type="GO" id="GO:0005886">
    <property type="term" value="C:plasma membrane"/>
    <property type="evidence" value="ECO:0007669"/>
    <property type="project" value="UniProtKB-SubCell"/>
</dbReference>
<evidence type="ECO:0000256" key="3">
    <source>
        <dbReference type="ARBA" id="ARBA00022481"/>
    </source>
</evidence>
<keyword evidence="7 8" id="KW-0472">Membrane</keyword>
<dbReference type="InterPro" id="IPR012902">
    <property type="entry name" value="N_methyl_site"/>
</dbReference>
<dbReference type="GO" id="GO:0015628">
    <property type="term" value="P:protein secretion by the type II secretion system"/>
    <property type="evidence" value="ECO:0007669"/>
    <property type="project" value="InterPro"/>
</dbReference>
<evidence type="ECO:0000313" key="11">
    <source>
        <dbReference type="Proteomes" id="UP000033901"/>
    </source>
</evidence>
<proteinExistence type="predicted"/>
<dbReference type="SUPFAM" id="SSF54523">
    <property type="entry name" value="Pili subunits"/>
    <property type="match status" value="1"/>
</dbReference>
<feature type="domain" description="General secretion pathway GspH" evidence="9">
    <location>
        <begin position="44"/>
        <end position="157"/>
    </location>
</feature>
<dbReference type="Gene3D" id="3.30.700.10">
    <property type="entry name" value="Glycoprotein, Type 4 Pilin"/>
    <property type="match status" value="1"/>
</dbReference>
<comment type="subcellular location">
    <subcellularLocation>
        <location evidence="1">Cell inner membrane</location>
        <topology evidence="1">Single-pass membrane protein</topology>
    </subcellularLocation>
</comment>
<evidence type="ECO:0000256" key="2">
    <source>
        <dbReference type="ARBA" id="ARBA00022475"/>
    </source>
</evidence>
<dbReference type="Pfam" id="PF07963">
    <property type="entry name" value="N_methyl"/>
    <property type="match status" value="1"/>
</dbReference>
<dbReference type="GO" id="GO:0015627">
    <property type="term" value="C:type II protein secretion system complex"/>
    <property type="evidence" value="ECO:0007669"/>
    <property type="project" value="InterPro"/>
</dbReference>
<organism evidence="10 11">
    <name type="scientific">Candidatus Curtissbacteria bacterium GW2011_GWC1_44_33</name>
    <dbReference type="NCBI Taxonomy" id="1618413"/>
    <lineage>
        <taxon>Bacteria</taxon>
        <taxon>Candidatus Curtissiibacteriota</taxon>
    </lineage>
</organism>
<evidence type="ECO:0000313" key="10">
    <source>
        <dbReference type="EMBL" id="KKT66212.1"/>
    </source>
</evidence>
<dbReference type="AlphaFoldDB" id="A0A0G1LBX8"/>
<evidence type="ECO:0000256" key="4">
    <source>
        <dbReference type="ARBA" id="ARBA00022519"/>
    </source>
</evidence>
<dbReference type="NCBIfam" id="TIGR02532">
    <property type="entry name" value="IV_pilin_GFxxxE"/>
    <property type="match status" value="1"/>
</dbReference>
<name>A0A0G1LBX8_9BACT</name>
<dbReference type="InterPro" id="IPR045584">
    <property type="entry name" value="Pilin-like"/>
</dbReference>
<gene>
    <name evidence="10" type="ORF">UW61_C0030G0014</name>
</gene>
<evidence type="ECO:0000256" key="5">
    <source>
        <dbReference type="ARBA" id="ARBA00022692"/>
    </source>
</evidence>
<feature type="transmembrane region" description="Helical" evidence="8">
    <location>
        <begin position="6"/>
        <end position="30"/>
    </location>
</feature>
<accession>A0A0G1LBX8</accession>
<dbReference type="InterPro" id="IPR022346">
    <property type="entry name" value="T2SS_GspH"/>
</dbReference>
<keyword evidence="2" id="KW-1003">Cell membrane</keyword>
<keyword evidence="5 8" id="KW-0812">Transmembrane</keyword>
<reference evidence="10 11" key="1">
    <citation type="journal article" date="2015" name="Nature">
        <title>rRNA introns, odd ribosomes, and small enigmatic genomes across a large radiation of phyla.</title>
        <authorList>
            <person name="Brown C.T."/>
            <person name="Hug L.A."/>
            <person name="Thomas B.C."/>
            <person name="Sharon I."/>
            <person name="Castelle C.J."/>
            <person name="Singh A."/>
            <person name="Wilkins M.J."/>
            <person name="Williams K.H."/>
            <person name="Banfield J.F."/>
        </authorList>
    </citation>
    <scope>NUCLEOTIDE SEQUENCE [LARGE SCALE GENOMIC DNA]</scope>
</reference>
<evidence type="ECO:0000256" key="7">
    <source>
        <dbReference type="ARBA" id="ARBA00023136"/>
    </source>
</evidence>
<dbReference type="EMBL" id="LCIZ01000030">
    <property type="protein sequence ID" value="KKT66212.1"/>
    <property type="molecule type" value="Genomic_DNA"/>
</dbReference>
<keyword evidence="3" id="KW-0488">Methylation</keyword>
<keyword evidence="4" id="KW-0997">Cell inner membrane</keyword>
<evidence type="ECO:0000256" key="8">
    <source>
        <dbReference type="SAM" id="Phobius"/>
    </source>
</evidence>
<keyword evidence="6 8" id="KW-1133">Transmembrane helix</keyword>
<dbReference type="Proteomes" id="UP000033901">
    <property type="component" value="Unassembled WGS sequence"/>
</dbReference>
<evidence type="ECO:0000256" key="6">
    <source>
        <dbReference type="ARBA" id="ARBA00022989"/>
    </source>
</evidence>
<evidence type="ECO:0000256" key="1">
    <source>
        <dbReference type="ARBA" id="ARBA00004377"/>
    </source>
</evidence>
<evidence type="ECO:0000259" key="9">
    <source>
        <dbReference type="Pfam" id="PF12019"/>
    </source>
</evidence>
<dbReference type="Pfam" id="PF12019">
    <property type="entry name" value="GspH"/>
    <property type="match status" value="1"/>
</dbReference>
<comment type="caution">
    <text evidence="10">The sequence shown here is derived from an EMBL/GenBank/DDBJ whole genome shotgun (WGS) entry which is preliminary data.</text>
</comment>
<sequence>MDRKHNAAYTLIEILVALTIVGLIFGIGYVNFRDFARRQALAGTARSVMGDSRLAQGQALAGKKPASVFCDPPNRLNGYNFRVNSTSSYQIEAACSGGNVVTKSATLPADISISTPFPNPILFKILGEGTNLSADATIILTQTGTSNTRSITVTQGGEIK</sequence>